<keyword evidence="2" id="KW-0813">Transport</keyword>
<keyword evidence="5 8" id="KW-1133">Transmembrane helix</keyword>
<comment type="caution">
    <text evidence="9">The sequence shown here is derived from an EMBL/GenBank/DDBJ whole genome shotgun (WGS) entry which is preliminary data.</text>
</comment>
<feature type="transmembrane region" description="Helical" evidence="8">
    <location>
        <begin position="6"/>
        <end position="26"/>
    </location>
</feature>
<accession>A0A7X0RSN6</accession>
<reference evidence="9 10" key="1">
    <citation type="submission" date="2020-08" db="EMBL/GenBank/DDBJ databases">
        <title>Cohnella phylogeny.</title>
        <authorList>
            <person name="Dunlap C."/>
        </authorList>
    </citation>
    <scope>NUCLEOTIDE SEQUENCE [LARGE SCALE GENOMIC DNA]</scope>
    <source>
        <strain evidence="9 10">DSM 28246</strain>
    </source>
</reference>
<keyword evidence="4" id="KW-0653">Protein transport</keyword>
<evidence type="ECO:0000256" key="4">
    <source>
        <dbReference type="ARBA" id="ARBA00022927"/>
    </source>
</evidence>
<keyword evidence="6" id="KW-0811">Translocation</keyword>
<dbReference type="Proteomes" id="UP000547209">
    <property type="component" value="Unassembled WGS sequence"/>
</dbReference>
<name>A0A7X0RSN6_9BACL</name>
<evidence type="ECO:0000313" key="10">
    <source>
        <dbReference type="Proteomes" id="UP000547209"/>
    </source>
</evidence>
<keyword evidence="7 8" id="KW-0472">Membrane</keyword>
<protein>
    <submittedName>
        <fullName evidence="9">Twin-arginine translocase TatA/TatE family subunit</fullName>
    </submittedName>
</protein>
<dbReference type="GO" id="GO:0016020">
    <property type="term" value="C:membrane"/>
    <property type="evidence" value="ECO:0007669"/>
    <property type="project" value="UniProtKB-ARBA"/>
</dbReference>
<keyword evidence="3 8" id="KW-0812">Transmembrane</keyword>
<proteinExistence type="predicted"/>
<dbReference type="PANTHER" id="PTHR42982:SF1">
    <property type="entry name" value="SEC-INDEPENDENT PROTEIN TRANSLOCASE PROTEIN TATA"/>
    <property type="match status" value="1"/>
</dbReference>
<evidence type="ECO:0000256" key="6">
    <source>
        <dbReference type="ARBA" id="ARBA00023010"/>
    </source>
</evidence>
<evidence type="ECO:0000256" key="7">
    <source>
        <dbReference type="ARBA" id="ARBA00023136"/>
    </source>
</evidence>
<evidence type="ECO:0000256" key="8">
    <source>
        <dbReference type="SAM" id="Phobius"/>
    </source>
</evidence>
<comment type="subcellular location">
    <subcellularLocation>
        <location evidence="1">Membrane</location>
        <topology evidence="1">Single-pass membrane protein</topology>
    </subcellularLocation>
</comment>
<gene>
    <name evidence="9" type="ORF">H7C19_19900</name>
</gene>
<organism evidence="9 10">
    <name type="scientific">Cohnella nanjingensis</name>
    <dbReference type="NCBI Taxonomy" id="1387779"/>
    <lineage>
        <taxon>Bacteria</taxon>
        <taxon>Bacillati</taxon>
        <taxon>Bacillota</taxon>
        <taxon>Bacilli</taxon>
        <taxon>Bacillales</taxon>
        <taxon>Paenibacillaceae</taxon>
        <taxon>Cohnella</taxon>
    </lineage>
</organism>
<sequence>MGDLLAPWHILTLVVIGLLLFGPNKLPQLGHASGRMLREFRTALRGEDKTSDTEKPKELEG</sequence>
<dbReference type="RefSeq" id="WP_185670801.1">
    <property type="nucleotide sequence ID" value="NZ_JACJVP010000032.1"/>
</dbReference>
<dbReference type="PANTHER" id="PTHR42982">
    <property type="entry name" value="SEC-INDEPENDENT PROTEIN TRANSLOCASE PROTEIN TATA"/>
    <property type="match status" value="1"/>
</dbReference>
<evidence type="ECO:0000256" key="5">
    <source>
        <dbReference type="ARBA" id="ARBA00022989"/>
    </source>
</evidence>
<evidence type="ECO:0000256" key="2">
    <source>
        <dbReference type="ARBA" id="ARBA00022448"/>
    </source>
</evidence>
<dbReference type="Pfam" id="PF02416">
    <property type="entry name" value="TatA_B_E"/>
    <property type="match status" value="1"/>
</dbReference>
<evidence type="ECO:0000256" key="3">
    <source>
        <dbReference type="ARBA" id="ARBA00022692"/>
    </source>
</evidence>
<dbReference type="EMBL" id="JACJVP010000032">
    <property type="protein sequence ID" value="MBB6672947.1"/>
    <property type="molecule type" value="Genomic_DNA"/>
</dbReference>
<dbReference type="GO" id="GO:0015031">
    <property type="term" value="P:protein transport"/>
    <property type="evidence" value="ECO:0007669"/>
    <property type="project" value="UniProtKB-KW"/>
</dbReference>
<dbReference type="InterPro" id="IPR003369">
    <property type="entry name" value="TatA/B/E"/>
</dbReference>
<keyword evidence="10" id="KW-1185">Reference proteome</keyword>
<dbReference type="Gene3D" id="1.20.5.3310">
    <property type="match status" value="1"/>
</dbReference>
<dbReference type="AlphaFoldDB" id="A0A7X0RSN6"/>
<evidence type="ECO:0000313" key="9">
    <source>
        <dbReference type="EMBL" id="MBB6672947.1"/>
    </source>
</evidence>
<evidence type="ECO:0000256" key="1">
    <source>
        <dbReference type="ARBA" id="ARBA00004167"/>
    </source>
</evidence>